<gene>
    <name evidence="1" type="ORF">HHA03_24120</name>
    <name evidence="2" type="ORF">SAMN05421839_10635</name>
</gene>
<keyword evidence="4" id="KW-1185">Reference proteome</keyword>
<proteinExistence type="predicted"/>
<sequence length="51" mass="5898">MQGVIYFKARKNGDCRNVFDKFPLLCQEVGLTKEDLNHDVQSLQQTIATRK</sequence>
<protein>
    <submittedName>
        <fullName evidence="2">Uncharacterized protein</fullName>
    </submittedName>
</protein>
<dbReference type="EMBL" id="FOXC01000006">
    <property type="protein sequence ID" value="SFP11256.1"/>
    <property type="molecule type" value="Genomic_DNA"/>
</dbReference>
<reference evidence="1 4" key="2">
    <citation type="submission" date="2019-07" db="EMBL/GenBank/DDBJ databases">
        <title>Whole genome shotgun sequence of Halolactibacillus halophilus NBRC 100868.</title>
        <authorList>
            <person name="Hosoyama A."/>
            <person name="Uohara A."/>
            <person name="Ohji S."/>
            <person name="Ichikawa N."/>
        </authorList>
    </citation>
    <scope>NUCLEOTIDE SEQUENCE [LARGE SCALE GENOMIC DNA]</scope>
    <source>
        <strain evidence="1 4">NBRC 100868</strain>
    </source>
</reference>
<accession>A0A1I5MQR0</accession>
<dbReference type="AlphaFoldDB" id="A0A1I5MQR0"/>
<dbReference type="Proteomes" id="UP000321547">
    <property type="component" value="Unassembled WGS sequence"/>
</dbReference>
<reference evidence="2 3" key="1">
    <citation type="submission" date="2016-10" db="EMBL/GenBank/DDBJ databases">
        <authorList>
            <person name="de Groot N.N."/>
        </authorList>
    </citation>
    <scope>NUCLEOTIDE SEQUENCE [LARGE SCALE GENOMIC DNA]</scope>
    <source>
        <strain evidence="2 3">DSM 17073</strain>
    </source>
</reference>
<organism evidence="2 3">
    <name type="scientific">Halolactibacillus halophilus</name>
    <dbReference type="NCBI Taxonomy" id="306540"/>
    <lineage>
        <taxon>Bacteria</taxon>
        <taxon>Bacillati</taxon>
        <taxon>Bacillota</taxon>
        <taxon>Bacilli</taxon>
        <taxon>Bacillales</taxon>
        <taxon>Bacillaceae</taxon>
        <taxon>Halolactibacillus</taxon>
    </lineage>
</organism>
<evidence type="ECO:0000313" key="1">
    <source>
        <dbReference type="EMBL" id="GEM02880.1"/>
    </source>
</evidence>
<dbReference type="EMBL" id="BJWI01000073">
    <property type="protein sequence ID" value="GEM02880.1"/>
    <property type="molecule type" value="Genomic_DNA"/>
</dbReference>
<evidence type="ECO:0000313" key="2">
    <source>
        <dbReference type="EMBL" id="SFP11256.1"/>
    </source>
</evidence>
<name>A0A1I5MQR0_9BACI</name>
<evidence type="ECO:0000313" key="4">
    <source>
        <dbReference type="Proteomes" id="UP000321547"/>
    </source>
</evidence>
<dbReference type="Proteomes" id="UP000242243">
    <property type="component" value="Unassembled WGS sequence"/>
</dbReference>
<evidence type="ECO:0000313" key="3">
    <source>
        <dbReference type="Proteomes" id="UP000242243"/>
    </source>
</evidence>